<dbReference type="PANTHER" id="PTHR30469">
    <property type="entry name" value="MULTIDRUG RESISTANCE PROTEIN MDTA"/>
    <property type="match status" value="1"/>
</dbReference>
<dbReference type="Gene3D" id="2.40.420.20">
    <property type="match status" value="1"/>
</dbReference>
<keyword evidence="6" id="KW-1185">Reference proteome</keyword>
<dbReference type="InterPro" id="IPR058637">
    <property type="entry name" value="YknX-like_C"/>
</dbReference>
<dbReference type="InterPro" id="IPR006143">
    <property type="entry name" value="RND_pump_MFP"/>
</dbReference>
<proteinExistence type="inferred from homology"/>
<dbReference type="RefSeq" id="WP_096461272.1">
    <property type="nucleotide sequence ID" value="NZ_AP014936.1"/>
</dbReference>
<dbReference type="Pfam" id="PF25954">
    <property type="entry name" value="Beta-barrel_RND_2"/>
    <property type="match status" value="1"/>
</dbReference>
<gene>
    <name evidence="5" type="ORF">SVA_2245</name>
</gene>
<comment type="similarity">
    <text evidence="1">Belongs to the membrane fusion protein (MFP) (TC 8.A.1) family.</text>
</comment>
<dbReference type="GO" id="GO:0015562">
    <property type="term" value="F:efflux transmembrane transporter activity"/>
    <property type="evidence" value="ECO:0007669"/>
    <property type="project" value="TreeGrafter"/>
</dbReference>
<feature type="signal peptide" evidence="2">
    <location>
        <begin position="1"/>
        <end position="17"/>
    </location>
</feature>
<dbReference type="Gene3D" id="2.40.30.170">
    <property type="match status" value="1"/>
</dbReference>
<dbReference type="Pfam" id="PF25989">
    <property type="entry name" value="YknX_C"/>
    <property type="match status" value="1"/>
</dbReference>
<dbReference type="GO" id="GO:1990281">
    <property type="term" value="C:efflux pump complex"/>
    <property type="evidence" value="ECO:0007669"/>
    <property type="project" value="TreeGrafter"/>
</dbReference>
<evidence type="ECO:0000256" key="2">
    <source>
        <dbReference type="SAM" id="SignalP"/>
    </source>
</evidence>
<feature type="domain" description="YknX-like C-terminal permuted SH3-like" evidence="4">
    <location>
        <begin position="152"/>
        <end position="219"/>
    </location>
</feature>
<dbReference type="NCBIfam" id="TIGR01730">
    <property type="entry name" value="RND_mfp"/>
    <property type="match status" value="1"/>
</dbReference>
<evidence type="ECO:0000256" key="1">
    <source>
        <dbReference type="ARBA" id="ARBA00009477"/>
    </source>
</evidence>
<dbReference type="InterPro" id="IPR058792">
    <property type="entry name" value="Beta-barrel_RND_2"/>
</dbReference>
<dbReference type="OrthoDB" id="9806939at2"/>
<name>A0A1B4V5T6_9GAMM</name>
<dbReference type="KEGG" id="sva:SVA_2245"/>
<sequence length="225" mass="24131">MPVRAAFLLGSLLALFACTSKEPPKPPERVVTVTTAPVGQRDLAVTEAAVGAETAIVAALGYDPTRERTGTTYIRLPFPETIALQLKVGQPVRLSNFATPDQVVTGRIREIRPALNITTVSREVIVAVPRGEKWRPRGSVRGEVTLGVRKNAVTVPEQAVVLRPAGTVVYVVEGEQAKERRVSTGIAREGIIEIIEGLKPGETVVVDGAALLSNDTKIRIREGQS</sequence>
<dbReference type="AlphaFoldDB" id="A0A1B4V5T6"/>
<evidence type="ECO:0000259" key="4">
    <source>
        <dbReference type="Pfam" id="PF25989"/>
    </source>
</evidence>
<protein>
    <submittedName>
        <fullName evidence="5">Metal transporter</fullName>
    </submittedName>
</protein>
<evidence type="ECO:0000313" key="6">
    <source>
        <dbReference type="Proteomes" id="UP000218899"/>
    </source>
</evidence>
<dbReference type="PROSITE" id="PS51257">
    <property type="entry name" value="PROKAR_LIPOPROTEIN"/>
    <property type="match status" value="1"/>
</dbReference>
<organism evidence="5 6">
    <name type="scientific">Sulfurifustis variabilis</name>
    <dbReference type="NCBI Taxonomy" id="1675686"/>
    <lineage>
        <taxon>Bacteria</taxon>
        <taxon>Pseudomonadati</taxon>
        <taxon>Pseudomonadota</taxon>
        <taxon>Gammaproteobacteria</taxon>
        <taxon>Acidiferrobacterales</taxon>
        <taxon>Acidiferrobacteraceae</taxon>
        <taxon>Sulfurifustis</taxon>
    </lineage>
</organism>
<keyword evidence="2" id="KW-0732">Signal</keyword>
<accession>A0A1B4V5T6</accession>
<reference evidence="5 6" key="1">
    <citation type="submission" date="2015-08" db="EMBL/GenBank/DDBJ databases">
        <title>Complete genome sequence of Sulfurifustis variabilis.</title>
        <authorList>
            <person name="Miura A."/>
            <person name="Kojima H."/>
            <person name="Fukui M."/>
        </authorList>
    </citation>
    <scope>NUCLEOTIDE SEQUENCE [LARGE SCALE GENOMIC DNA]</scope>
    <source>
        <strain evidence="6">skN76</strain>
    </source>
</reference>
<feature type="chain" id="PRO_5008571169" evidence="2">
    <location>
        <begin position="18"/>
        <end position="225"/>
    </location>
</feature>
<evidence type="ECO:0000259" key="3">
    <source>
        <dbReference type="Pfam" id="PF25954"/>
    </source>
</evidence>
<dbReference type="EMBL" id="AP014936">
    <property type="protein sequence ID" value="BAU48795.1"/>
    <property type="molecule type" value="Genomic_DNA"/>
</dbReference>
<feature type="domain" description="CusB-like beta-barrel" evidence="3">
    <location>
        <begin position="77"/>
        <end position="124"/>
    </location>
</feature>
<evidence type="ECO:0000313" key="5">
    <source>
        <dbReference type="EMBL" id="BAU48795.1"/>
    </source>
</evidence>
<dbReference type="Proteomes" id="UP000218899">
    <property type="component" value="Chromosome"/>
</dbReference>